<feature type="coiled-coil region" evidence="2">
    <location>
        <begin position="252"/>
        <end position="279"/>
    </location>
</feature>
<evidence type="ECO:0000256" key="3">
    <source>
        <dbReference type="SAM" id="Phobius"/>
    </source>
</evidence>
<evidence type="ECO:0000313" key="5">
    <source>
        <dbReference type="Proteomes" id="UP001590951"/>
    </source>
</evidence>
<protein>
    <recommendedName>
        <fullName evidence="6">ADP-ribosylation factor</fullName>
    </recommendedName>
</protein>
<dbReference type="Proteomes" id="UP001590951">
    <property type="component" value="Unassembled WGS sequence"/>
</dbReference>
<keyword evidence="3" id="KW-0472">Membrane</keyword>
<evidence type="ECO:0000313" key="4">
    <source>
        <dbReference type="EMBL" id="KAL2059641.1"/>
    </source>
</evidence>
<organism evidence="4 5">
    <name type="scientific">Lepraria finkii</name>
    <dbReference type="NCBI Taxonomy" id="1340010"/>
    <lineage>
        <taxon>Eukaryota</taxon>
        <taxon>Fungi</taxon>
        <taxon>Dikarya</taxon>
        <taxon>Ascomycota</taxon>
        <taxon>Pezizomycotina</taxon>
        <taxon>Lecanoromycetes</taxon>
        <taxon>OSLEUM clade</taxon>
        <taxon>Lecanoromycetidae</taxon>
        <taxon>Lecanorales</taxon>
        <taxon>Lecanorineae</taxon>
        <taxon>Stereocaulaceae</taxon>
        <taxon>Lepraria</taxon>
    </lineage>
</organism>
<reference evidence="4 5" key="1">
    <citation type="submission" date="2024-09" db="EMBL/GenBank/DDBJ databases">
        <title>Rethinking Asexuality: The Enigmatic Case of Functional Sexual Genes in Lepraria (Stereocaulaceae).</title>
        <authorList>
            <person name="Doellman M."/>
            <person name="Sun Y."/>
            <person name="Barcenas-Pena A."/>
            <person name="Lumbsch H.T."/>
            <person name="Grewe F."/>
        </authorList>
    </citation>
    <scope>NUCLEOTIDE SEQUENCE [LARGE SCALE GENOMIC DNA]</scope>
    <source>
        <strain evidence="4 5">Grewe 0041</strain>
    </source>
</reference>
<evidence type="ECO:0000256" key="2">
    <source>
        <dbReference type="SAM" id="Coils"/>
    </source>
</evidence>
<accession>A0ABR4BRB3</accession>
<gene>
    <name evidence="4" type="ORF">ABVK25_000934</name>
</gene>
<comment type="caution">
    <text evidence="4">The sequence shown here is derived from an EMBL/GenBank/DDBJ whole genome shotgun (WGS) entry which is preliminary data.</text>
</comment>
<dbReference type="PANTHER" id="PTHR46494">
    <property type="entry name" value="CORA FAMILY METAL ION TRANSPORTER (EUROFUNG)"/>
    <property type="match status" value="1"/>
</dbReference>
<dbReference type="PANTHER" id="PTHR46494:SF1">
    <property type="entry name" value="CORA FAMILY METAL ION TRANSPORTER (EUROFUNG)"/>
    <property type="match status" value="1"/>
</dbReference>
<proteinExistence type="predicted"/>
<evidence type="ECO:0008006" key="6">
    <source>
        <dbReference type="Google" id="ProtNLM"/>
    </source>
</evidence>
<dbReference type="SUPFAM" id="SSF143865">
    <property type="entry name" value="CorA soluble domain-like"/>
    <property type="match status" value="1"/>
</dbReference>
<dbReference type="Gene3D" id="1.20.58.340">
    <property type="entry name" value="Magnesium transport protein CorA, transmembrane region"/>
    <property type="match status" value="2"/>
</dbReference>
<evidence type="ECO:0000256" key="1">
    <source>
        <dbReference type="ARBA" id="ARBA00004651"/>
    </source>
</evidence>
<dbReference type="InterPro" id="IPR045861">
    <property type="entry name" value="CorA_cytoplasmic_dom"/>
</dbReference>
<keyword evidence="2" id="KW-0175">Coiled coil</keyword>
<feature type="transmembrane region" description="Helical" evidence="3">
    <location>
        <begin position="525"/>
        <end position="547"/>
    </location>
</feature>
<keyword evidence="3" id="KW-1133">Transmembrane helix</keyword>
<name>A0ABR4BRB3_9LECA</name>
<keyword evidence="5" id="KW-1185">Reference proteome</keyword>
<keyword evidence="3" id="KW-0812">Transmembrane</keyword>
<comment type="subcellular location">
    <subcellularLocation>
        <location evidence="1">Cell membrane</location>
        <topology evidence="1">Multi-pass membrane protein</topology>
    </subcellularLocation>
</comment>
<sequence length="581" mass="66279">MAAAARKPEMQDFDDAAVYKRYENAVKNPNSENFVIEFDSEKARAALDLDETKMQGFLEKERASTASTRWINIWSPDKQIPLIRRLSARYNFSPRLTGIMCSTHKTHIAVPPTFASRSLRQRVGMHSHAPEPKSMDARSSDIEMDINGASSPVSSHILDLSHYKMVNEVWHFFSVDWGTKYLCIGYNSLSDVEVGGGSDPNGGNAEALIPSENNPKGARTWTWLVLCDDGTVISMYENPFPSHQEDLDKNQMRRLLQIRRNLRNVLRQLSNVNNESRRKNPINTLDIRPGLSSNQTSDVTITDSPGLLFYYLFDDWYTSYALVAKEEHQYAGLLEDLRLDMFQKPHVEIVQQLHQYGRQLAVLKRMYQSYAMIIERILARQKPVSVSSGNPATMRNSGHHTRQLFQETNNTTRLREASVTEDTTAPNPTLGVPLPAAATVRFERLRDRINHYAISEIQECLDEKEALVFLNFNMITMKQSQAVERLTRITILLAKVTILFMPVSLMTGYFSTQIQDLQGIYTAKTYWICFAVIMALSFVFLLVFGVLSGTLEGKPIYRSLTETVLEVGNSRWKERKGKKRR</sequence>
<dbReference type="EMBL" id="JBHFEH010000001">
    <property type="protein sequence ID" value="KAL2059641.1"/>
    <property type="molecule type" value="Genomic_DNA"/>
</dbReference>
<feature type="transmembrane region" description="Helical" evidence="3">
    <location>
        <begin position="486"/>
        <end position="505"/>
    </location>
</feature>